<dbReference type="KEGG" id="mpi:Mpet_1612"/>
<reference evidence="2 3" key="1">
    <citation type="journal article" date="2010" name="Stand. Genomic Sci.">
        <title>Complete genome sequence of Methanoplanus petrolearius type strain (SEBR 4847).</title>
        <authorList>
            <person name="Brambilla E."/>
            <person name="Djao O.D."/>
            <person name="Daligault H."/>
            <person name="Lapidus A."/>
            <person name="Lucas S."/>
            <person name="Hammon N."/>
            <person name="Nolan M."/>
            <person name="Tice H."/>
            <person name="Cheng J.F."/>
            <person name="Han C."/>
            <person name="Tapia R."/>
            <person name="Goodwin L."/>
            <person name="Pitluck S."/>
            <person name="Liolios K."/>
            <person name="Ivanova N."/>
            <person name="Mavromatis K."/>
            <person name="Mikhailova N."/>
            <person name="Pati A."/>
            <person name="Chen A."/>
            <person name="Palaniappan K."/>
            <person name="Land M."/>
            <person name="Hauser L."/>
            <person name="Chang Y.J."/>
            <person name="Jeffries C.D."/>
            <person name="Rohde M."/>
            <person name="Spring S."/>
            <person name="Sikorski J."/>
            <person name="Goker M."/>
            <person name="Woyke T."/>
            <person name="Bristow J."/>
            <person name="Eisen J.A."/>
            <person name="Markowitz V."/>
            <person name="Hugenholtz P."/>
            <person name="Kyrpides N.C."/>
            <person name="Klenk H.P."/>
        </authorList>
    </citation>
    <scope>NUCLEOTIDE SEQUENCE [LARGE SCALE GENOMIC DNA]</scope>
    <source>
        <strain evidence="3">DSM 11571 / OCM 486 / SEBR 4847</strain>
    </source>
</reference>
<dbReference type="NCBIfam" id="TIGR00277">
    <property type="entry name" value="HDIG"/>
    <property type="match status" value="1"/>
</dbReference>
<evidence type="ECO:0000259" key="1">
    <source>
        <dbReference type="PROSITE" id="PS51831"/>
    </source>
</evidence>
<dbReference type="AlphaFoldDB" id="E1RGS4"/>
<organism evidence="2 3">
    <name type="scientific">Methanolacinia petrolearia (strain DSM 11571 / OCM 486 / SEBR 4847)</name>
    <name type="common">Methanoplanus petrolearius</name>
    <dbReference type="NCBI Taxonomy" id="679926"/>
    <lineage>
        <taxon>Archaea</taxon>
        <taxon>Methanobacteriati</taxon>
        <taxon>Methanobacteriota</taxon>
        <taxon>Stenosarchaea group</taxon>
        <taxon>Methanomicrobia</taxon>
        <taxon>Methanomicrobiales</taxon>
        <taxon>Methanomicrobiaceae</taxon>
        <taxon>Methanolacinia</taxon>
    </lineage>
</organism>
<dbReference type="SUPFAM" id="SSF109604">
    <property type="entry name" value="HD-domain/PDEase-like"/>
    <property type="match status" value="1"/>
</dbReference>
<evidence type="ECO:0000313" key="2">
    <source>
        <dbReference type="EMBL" id="ADN36369.1"/>
    </source>
</evidence>
<proteinExistence type="predicted"/>
<dbReference type="Gene3D" id="1.10.3210.10">
    <property type="entry name" value="Hypothetical protein af1432"/>
    <property type="match status" value="1"/>
</dbReference>
<evidence type="ECO:0000313" key="3">
    <source>
        <dbReference type="Proteomes" id="UP000006565"/>
    </source>
</evidence>
<dbReference type="GeneID" id="9744083"/>
<dbReference type="PROSITE" id="PS51831">
    <property type="entry name" value="HD"/>
    <property type="match status" value="1"/>
</dbReference>
<dbReference type="InterPro" id="IPR006675">
    <property type="entry name" value="HDIG_dom"/>
</dbReference>
<feature type="domain" description="HD" evidence="1">
    <location>
        <begin position="21"/>
        <end position="128"/>
    </location>
</feature>
<dbReference type="Pfam" id="PF01966">
    <property type="entry name" value="HD"/>
    <property type="match status" value="1"/>
</dbReference>
<dbReference type="InterPro" id="IPR003607">
    <property type="entry name" value="HD/PDEase_dom"/>
</dbReference>
<dbReference type="HOGENOM" id="CLU_073842_1_0_2"/>
<protein>
    <submittedName>
        <fullName evidence="2">Metal dependent phosphohydrolase</fullName>
    </submittedName>
</protein>
<dbReference type="NCBIfam" id="TIGR00295">
    <property type="entry name" value="TIGR00295 family protein"/>
    <property type="match status" value="1"/>
</dbReference>
<dbReference type="PANTHER" id="PTHR38659">
    <property type="entry name" value="METAL-DEPENDENT PHOSPHOHYDROLASE"/>
    <property type="match status" value="1"/>
</dbReference>
<gene>
    <name evidence="2" type="ordered locus">Mpet_1612</name>
</gene>
<sequence length="163" mass="18136">MKISDIDPITLLKKSGCPDNVIEHCISVRDLAVVFARNAPVDRELVEKGALLHDIGRCRTHSIAHGQAGAEICRDYGLPEEICRIVETHIGAGLTAEECREEGLKPIDCVPKTLEEKIVAHADNLIKGTKEITIDERLRLSANLSEAARKRMKDLSDEIEKYR</sequence>
<dbReference type="eggNOG" id="arCOG01858">
    <property type="taxonomic scope" value="Archaea"/>
</dbReference>
<dbReference type="STRING" id="679926.Mpet_1612"/>
<keyword evidence="3" id="KW-1185">Reference proteome</keyword>
<dbReference type="InterPro" id="IPR006674">
    <property type="entry name" value="HD_domain"/>
</dbReference>
<accession>E1RGS4</accession>
<dbReference type="GO" id="GO:0016787">
    <property type="term" value="F:hydrolase activity"/>
    <property type="evidence" value="ECO:0007669"/>
    <property type="project" value="UniProtKB-KW"/>
</dbReference>
<dbReference type="PANTHER" id="PTHR38659:SF2">
    <property type="entry name" value="HDIG DOMAIN PROTEIN"/>
    <property type="match status" value="1"/>
</dbReference>
<name>E1RGS4_METP4</name>
<dbReference type="RefSeq" id="WP_013329546.1">
    <property type="nucleotide sequence ID" value="NC_014507.1"/>
</dbReference>
<dbReference type="Proteomes" id="UP000006565">
    <property type="component" value="Chromosome"/>
</dbReference>
<dbReference type="InterPro" id="IPR004454">
    <property type="entry name" value="HD-related"/>
</dbReference>
<dbReference type="CDD" id="cd00077">
    <property type="entry name" value="HDc"/>
    <property type="match status" value="1"/>
</dbReference>
<dbReference type="EMBL" id="CP002117">
    <property type="protein sequence ID" value="ADN36369.1"/>
    <property type="molecule type" value="Genomic_DNA"/>
</dbReference>
<keyword evidence="2" id="KW-0378">Hydrolase</keyword>
<dbReference type="SMART" id="SM00471">
    <property type="entry name" value="HDc"/>
    <property type="match status" value="1"/>
</dbReference>